<feature type="domain" description="Putative Flp pilus-assembly TadG-like N-terminal" evidence="3">
    <location>
        <begin position="17"/>
        <end position="64"/>
    </location>
</feature>
<feature type="transmembrane region" description="Helical" evidence="1">
    <location>
        <begin position="21"/>
        <end position="43"/>
    </location>
</feature>
<keyword evidence="1" id="KW-1133">Transmembrane helix</keyword>
<gene>
    <name evidence="4" type="ORF">QE369_001100</name>
</gene>
<evidence type="ECO:0000256" key="1">
    <source>
        <dbReference type="SAM" id="Phobius"/>
    </source>
</evidence>
<evidence type="ECO:0000259" key="2">
    <source>
        <dbReference type="Pfam" id="PF09977"/>
    </source>
</evidence>
<proteinExistence type="predicted"/>
<dbReference type="RefSeq" id="WP_309769892.1">
    <property type="nucleotide sequence ID" value="NZ_JAVIZC010000001.1"/>
</dbReference>
<keyword evidence="1" id="KW-0472">Membrane</keyword>
<evidence type="ECO:0000313" key="4">
    <source>
        <dbReference type="EMBL" id="MDR6100922.1"/>
    </source>
</evidence>
<reference evidence="4" key="1">
    <citation type="submission" date="2023-08" db="EMBL/GenBank/DDBJ databases">
        <title>Functional and genomic diversity of the sorghum phyllosphere microbiome.</title>
        <authorList>
            <person name="Shade A."/>
        </authorList>
    </citation>
    <scope>NUCLEOTIDE SEQUENCE</scope>
    <source>
        <strain evidence="4">SORGH_AS_0974</strain>
    </source>
</reference>
<evidence type="ECO:0000259" key="3">
    <source>
        <dbReference type="Pfam" id="PF13400"/>
    </source>
</evidence>
<accession>A0AAJ2BA71</accession>
<name>A0AAJ2BA71_9HYPH</name>
<organism evidence="4 5">
    <name type="scientific">Agrobacterium larrymoorei</name>
    <dbReference type="NCBI Taxonomy" id="160699"/>
    <lineage>
        <taxon>Bacteria</taxon>
        <taxon>Pseudomonadati</taxon>
        <taxon>Pseudomonadota</taxon>
        <taxon>Alphaproteobacteria</taxon>
        <taxon>Hyphomicrobiales</taxon>
        <taxon>Rhizobiaceae</taxon>
        <taxon>Rhizobium/Agrobacterium group</taxon>
        <taxon>Agrobacterium</taxon>
    </lineage>
</organism>
<dbReference type="EMBL" id="JAVIZC010000001">
    <property type="protein sequence ID" value="MDR6100922.1"/>
    <property type="molecule type" value="Genomic_DNA"/>
</dbReference>
<dbReference type="Pfam" id="PF13400">
    <property type="entry name" value="Tad"/>
    <property type="match status" value="1"/>
</dbReference>
<dbReference type="InterPro" id="IPR018705">
    <property type="entry name" value="DUF2134_membrane"/>
</dbReference>
<evidence type="ECO:0000313" key="5">
    <source>
        <dbReference type="Proteomes" id="UP001255601"/>
    </source>
</evidence>
<protein>
    <submittedName>
        <fullName evidence="4">Membrane protein</fullName>
    </submittedName>
</protein>
<dbReference type="InterPro" id="IPR028087">
    <property type="entry name" value="Tad_N"/>
</dbReference>
<sequence length="576" mass="60158">MGKIRSSIFRFNQDDAGNIALMAALTAPMIVGVLALGVDYGALTLQKRQLQQSADLAAISAASALDAEQAVLQYFKLNGQKIGIRTGSGLLTEGGLLPKDADFEGAGLDGYAEITTGRYVADPNTPVERRFTPNAAPADAVKVAIFEKGRLYFASGFTTPPDLSAVGTAGAQRVAAFSVGSRAASLNDGLINSVLSTLFGSTIHLKVGDYQSLASADVSLLKTIDILATDLKLNVGTYRELVTTKITLSQFLSALARTSGLQPSVASTIQKLERAANTTTLNFPLEKIVNLGPFLDNMVGSSGNPKVTVSVFDLISATAIAANGRHQFEVDAGTNIPGLASTKLTIAIGELPVLTTSLAVGGVGTVVRTAQTRVALNTTVDGLKALAGLQVRLPLYVEMAPAEGKLVDIRCAAGGNNAVDVDVVPGVVEIAVGKVDTSAFSKFGSKPRVTKAAIVDSRLVKINGISHVTVGNLAKTRLTFTQADINQATIKDVSTRDGWTSYIQSILKNFDLDINVLALSVGSPTAVQAALADTLSVAARPVDQVLYNVMLIFGVKVGEADVRVTDARCMQPALLQ</sequence>
<comment type="caution">
    <text evidence="4">The sequence shown here is derived from an EMBL/GenBank/DDBJ whole genome shotgun (WGS) entry which is preliminary data.</text>
</comment>
<feature type="domain" description="DUF2134" evidence="2">
    <location>
        <begin position="67"/>
        <end position="169"/>
    </location>
</feature>
<dbReference type="Pfam" id="PF09977">
    <property type="entry name" value="Tad_C"/>
    <property type="match status" value="1"/>
</dbReference>
<dbReference type="AlphaFoldDB" id="A0AAJ2BA71"/>
<dbReference type="Proteomes" id="UP001255601">
    <property type="component" value="Unassembled WGS sequence"/>
</dbReference>
<keyword evidence="1" id="KW-0812">Transmembrane</keyword>